<keyword evidence="1" id="KW-0472">Membrane</keyword>
<dbReference type="AlphaFoldDB" id="A0A1Y6IWE9"/>
<keyword evidence="1" id="KW-0812">Transmembrane</keyword>
<gene>
    <name evidence="2" type="ORF">VIM7927_03259</name>
</gene>
<evidence type="ECO:0000313" key="2">
    <source>
        <dbReference type="EMBL" id="SMS01948.1"/>
    </source>
</evidence>
<proteinExistence type="predicted"/>
<sequence length="42" mass="5030">MHLFIKINTFDACYFINMCLYTYFALLRAATSFYKNTDLFFG</sequence>
<name>A0A1Y6IWE9_9VIBR</name>
<evidence type="ECO:0000256" key="1">
    <source>
        <dbReference type="SAM" id="Phobius"/>
    </source>
</evidence>
<keyword evidence="1" id="KW-1133">Transmembrane helix</keyword>
<accession>A0A1Y6IWE9</accession>
<organism evidence="2 3">
    <name type="scientific">Vibrio mangrovi</name>
    <dbReference type="NCBI Taxonomy" id="474394"/>
    <lineage>
        <taxon>Bacteria</taxon>
        <taxon>Pseudomonadati</taxon>
        <taxon>Pseudomonadota</taxon>
        <taxon>Gammaproteobacteria</taxon>
        <taxon>Vibrionales</taxon>
        <taxon>Vibrionaceae</taxon>
        <taxon>Vibrio</taxon>
    </lineage>
</organism>
<dbReference type="Proteomes" id="UP000196125">
    <property type="component" value="Unassembled WGS sequence"/>
</dbReference>
<feature type="transmembrane region" description="Helical" evidence="1">
    <location>
        <begin position="12"/>
        <end position="34"/>
    </location>
</feature>
<evidence type="ECO:0000313" key="3">
    <source>
        <dbReference type="Proteomes" id="UP000196125"/>
    </source>
</evidence>
<dbReference type="EMBL" id="FXXI01000007">
    <property type="protein sequence ID" value="SMS01948.1"/>
    <property type="molecule type" value="Genomic_DNA"/>
</dbReference>
<protein>
    <submittedName>
        <fullName evidence="2">Uncharacterized protein</fullName>
    </submittedName>
</protein>
<reference evidence="2 3" key="1">
    <citation type="submission" date="2017-05" db="EMBL/GenBank/DDBJ databases">
        <authorList>
            <person name="Song R."/>
            <person name="Chenine A.L."/>
            <person name="Ruprecht R.M."/>
        </authorList>
    </citation>
    <scope>NUCLEOTIDE SEQUENCE [LARGE SCALE GENOMIC DNA]</scope>
    <source>
        <strain evidence="2 3">CECT 7927</strain>
    </source>
</reference>